<dbReference type="GO" id="GO:0006388">
    <property type="term" value="P:tRNA splicing, via endonucleolytic cleavage and ligation"/>
    <property type="evidence" value="ECO:0007669"/>
    <property type="project" value="InterPro"/>
</dbReference>
<keyword evidence="5" id="KW-1185">Reference proteome</keyword>
<accession>A0AAV8XVU4</accession>
<dbReference type="InterPro" id="IPR011856">
    <property type="entry name" value="tRNA_endonuc-like_dom_sf"/>
</dbReference>
<dbReference type="Proteomes" id="UP001162156">
    <property type="component" value="Unassembled WGS sequence"/>
</dbReference>
<dbReference type="InterPro" id="IPR018593">
    <property type="entry name" value="tRNA-endonuc_su_Sen15"/>
</dbReference>
<proteinExistence type="inferred from homology"/>
<dbReference type="PANTHER" id="PTHR28582">
    <property type="entry name" value="TRNA-SPLICING ENDONUCLEASE SUBUNIT SEN15"/>
    <property type="match status" value="1"/>
</dbReference>
<keyword evidence="2" id="KW-0819">tRNA processing</keyword>
<dbReference type="EMBL" id="JANEYF010002745">
    <property type="protein sequence ID" value="KAJ8942673.1"/>
    <property type="molecule type" value="Genomic_DNA"/>
</dbReference>
<name>A0AAV8XVU4_9CUCU</name>
<dbReference type="SUPFAM" id="SSF53032">
    <property type="entry name" value="tRNA-intron endonuclease catalytic domain-like"/>
    <property type="match status" value="1"/>
</dbReference>
<dbReference type="GO" id="GO:0005634">
    <property type="term" value="C:nucleus"/>
    <property type="evidence" value="ECO:0007669"/>
    <property type="project" value="UniProtKB-ARBA"/>
</dbReference>
<evidence type="ECO:0000313" key="4">
    <source>
        <dbReference type="EMBL" id="KAJ8942673.1"/>
    </source>
</evidence>
<dbReference type="Gene3D" id="3.40.1350.10">
    <property type="match status" value="1"/>
</dbReference>
<evidence type="ECO:0000259" key="3">
    <source>
        <dbReference type="Pfam" id="PF09631"/>
    </source>
</evidence>
<feature type="domain" description="tRNA-splicing endonuclease subunit Sen15" evidence="3">
    <location>
        <begin position="23"/>
        <end position="113"/>
    </location>
</feature>
<comment type="caution">
    <text evidence="4">The sequence shown here is derived from an EMBL/GenBank/DDBJ whole genome shotgun (WGS) entry which is preliminary data.</text>
</comment>
<gene>
    <name evidence="4" type="ORF">NQ314_009995</name>
</gene>
<dbReference type="InterPro" id="IPR036167">
    <property type="entry name" value="tRNA_intron_Endo_cat-like_sf"/>
</dbReference>
<protein>
    <recommendedName>
        <fullName evidence="3">tRNA-splicing endonuclease subunit Sen15 domain-containing protein</fullName>
    </recommendedName>
</protein>
<evidence type="ECO:0000313" key="5">
    <source>
        <dbReference type="Proteomes" id="UP001162156"/>
    </source>
</evidence>
<dbReference type="AlphaFoldDB" id="A0AAV8XVU4"/>
<sequence>MDEKLISEFMKTVNRKEAVITLQVYLELCEIKRYYDIKYSFTPTLNKISLTAKKFKDGPACVFLPITTNEDLNFLKMQNFLRSISQETLFLVIVHADSTCVYYQLANSLLEPTDMTAKHLRENKQEKLDNNLKKNQELLEQAALFGLRVTLKKDVKDETVENDR</sequence>
<reference evidence="4" key="1">
    <citation type="journal article" date="2023" name="Insect Mol. Biol.">
        <title>Genome sequencing provides insights into the evolution of gene families encoding plant cell wall-degrading enzymes in longhorned beetles.</title>
        <authorList>
            <person name="Shin N.R."/>
            <person name="Okamura Y."/>
            <person name="Kirsch R."/>
            <person name="Pauchet Y."/>
        </authorList>
    </citation>
    <scope>NUCLEOTIDE SEQUENCE</scope>
    <source>
        <strain evidence="4">RBIC_L_NR</strain>
    </source>
</reference>
<dbReference type="Pfam" id="PF09631">
    <property type="entry name" value="Sen15"/>
    <property type="match status" value="1"/>
</dbReference>
<evidence type="ECO:0000256" key="1">
    <source>
        <dbReference type="ARBA" id="ARBA00006091"/>
    </source>
</evidence>
<comment type="similarity">
    <text evidence="1">Belongs to the SEN15 family.</text>
</comment>
<organism evidence="4 5">
    <name type="scientific">Rhamnusium bicolor</name>
    <dbReference type="NCBI Taxonomy" id="1586634"/>
    <lineage>
        <taxon>Eukaryota</taxon>
        <taxon>Metazoa</taxon>
        <taxon>Ecdysozoa</taxon>
        <taxon>Arthropoda</taxon>
        <taxon>Hexapoda</taxon>
        <taxon>Insecta</taxon>
        <taxon>Pterygota</taxon>
        <taxon>Neoptera</taxon>
        <taxon>Endopterygota</taxon>
        <taxon>Coleoptera</taxon>
        <taxon>Polyphaga</taxon>
        <taxon>Cucujiformia</taxon>
        <taxon>Chrysomeloidea</taxon>
        <taxon>Cerambycidae</taxon>
        <taxon>Lepturinae</taxon>
        <taxon>Rhagiini</taxon>
        <taxon>Rhamnusium</taxon>
    </lineage>
</organism>
<dbReference type="GO" id="GO:0003676">
    <property type="term" value="F:nucleic acid binding"/>
    <property type="evidence" value="ECO:0007669"/>
    <property type="project" value="InterPro"/>
</dbReference>
<dbReference type="PANTHER" id="PTHR28582:SF1">
    <property type="entry name" value="TRNA-SPLICING ENDONUCLEASE SUBUNIT SEN15"/>
    <property type="match status" value="1"/>
</dbReference>
<evidence type="ECO:0000256" key="2">
    <source>
        <dbReference type="ARBA" id="ARBA00022694"/>
    </source>
</evidence>